<dbReference type="Proteomes" id="UP000762676">
    <property type="component" value="Unassembled WGS sequence"/>
</dbReference>
<feature type="compositionally biased region" description="Basic and acidic residues" evidence="4">
    <location>
        <begin position="37"/>
        <end position="53"/>
    </location>
</feature>
<keyword evidence="2" id="KW-0863">Zinc-finger</keyword>
<dbReference type="InterPro" id="IPR009057">
    <property type="entry name" value="Homeodomain-like_sf"/>
</dbReference>
<keyword evidence="7" id="KW-1185">Reference proteome</keyword>
<keyword evidence="1" id="KW-0479">Metal-binding</keyword>
<evidence type="ECO:0000256" key="4">
    <source>
        <dbReference type="SAM" id="MobiDB-lite"/>
    </source>
</evidence>
<dbReference type="InterPro" id="IPR013083">
    <property type="entry name" value="Znf_RING/FYVE/PHD"/>
</dbReference>
<feature type="region of interest" description="Disordered" evidence="4">
    <location>
        <begin position="27"/>
        <end position="53"/>
    </location>
</feature>
<dbReference type="InterPro" id="IPR001965">
    <property type="entry name" value="Znf_PHD"/>
</dbReference>
<dbReference type="GO" id="GO:0008270">
    <property type="term" value="F:zinc ion binding"/>
    <property type="evidence" value="ECO:0007669"/>
    <property type="project" value="UniProtKB-KW"/>
</dbReference>
<evidence type="ECO:0000313" key="7">
    <source>
        <dbReference type="Proteomes" id="UP000762676"/>
    </source>
</evidence>
<accession>A0AAV4H891</accession>
<evidence type="ECO:0000259" key="5">
    <source>
        <dbReference type="SMART" id="SM00249"/>
    </source>
</evidence>
<evidence type="ECO:0000256" key="3">
    <source>
        <dbReference type="ARBA" id="ARBA00022833"/>
    </source>
</evidence>
<evidence type="ECO:0000313" key="6">
    <source>
        <dbReference type="EMBL" id="GFR93979.1"/>
    </source>
</evidence>
<dbReference type="SMART" id="SM00249">
    <property type="entry name" value="PHD"/>
    <property type="match status" value="1"/>
</dbReference>
<name>A0AAV4H891_9GAST</name>
<sequence length="250" mass="28496">MAWSGMEPATYRSRVRCANHSAMLSPHGRLRTVSSGSHREKAKTDHRSRVDRTVRKQKRITDTNKRPGYNKWKQEDMKTALDLYQAQRISLNEIPRQFSIPKATFLRPLREVTGNVKPGCPQPSPTTCTYVGVSQISPLPKKAKRMDARRRNNCQKATVLTGSPHKQMLINKQAKRKPKSSLKAPLLTKGKACKRVKSNLNEDDSWYCFMCSRYQKESMIQCRICHQWIHVQCAGIDSSTAAYICDICSA</sequence>
<dbReference type="SUPFAM" id="SSF46689">
    <property type="entry name" value="Homeodomain-like"/>
    <property type="match status" value="1"/>
</dbReference>
<keyword evidence="3" id="KW-0862">Zinc</keyword>
<dbReference type="Gene3D" id="3.30.40.10">
    <property type="entry name" value="Zinc/RING finger domain, C3HC4 (zinc finger)"/>
    <property type="match status" value="1"/>
</dbReference>
<organism evidence="6 7">
    <name type="scientific">Elysia marginata</name>
    <dbReference type="NCBI Taxonomy" id="1093978"/>
    <lineage>
        <taxon>Eukaryota</taxon>
        <taxon>Metazoa</taxon>
        <taxon>Spiralia</taxon>
        <taxon>Lophotrochozoa</taxon>
        <taxon>Mollusca</taxon>
        <taxon>Gastropoda</taxon>
        <taxon>Heterobranchia</taxon>
        <taxon>Euthyneura</taxon>
        <taxon>Panpulmonata</taxon>
        <taxon>Sacoglossa</taxon>
        <taxon>Placobranchoidea</taxon>
        <taxon>Plakobranchidae</taxon>
        <taxon>Elysia</taxon>
    </lineage>
</organism>
<dbReference type="SUPFAM" id="SSF57903">
    <property type="entry name" value="FYVE/PHD zinc finger"/>
    <property type="match status" value="1"/>
</dbReference>
<protein>
    <recommendedName>
        <fullName evidence="5">Zinc finger PHD-type domain-containing protein</fullName>
    </recommendedName>
</protein>
<evidence type="ECO:0000256" key="2">
    <source>
        <dbReference type="ARBA" id="ARBA00022771"/>
    </source>
</evidence>
<evidence type="ECO:0000256" key="1">
    <source>
        <dbReference type="ARBA" id="ARBA00022723"/>
    </source>
</evidence>
<feature type="domain" description="Zinc finger PHD-type" evidence="5">
    <location>
        <begin position="207"/>
        <end position="249"/>
    </location>
</feature>
<comment type="caution">
    <text evidence="6">The sequence shown here is derived from an EMBL/GenBank/DDBJ whole genome shotgun (WGS) entry which is preliminary data.</text>
</comment>
<dbReference type="InterPro" id="IPR011011">
    <property type="entry name" value="Znf_FYVE_PHD"/>
</dbReference>
<proteinExistence type="predicted"/>
<dbReference type="AlphaFoldDB" id="A0AAV4H891"/>
<dbReference type="EMBL" id="BMAT01012519">
    <property type="protein sequence ID" value="GFR93979.1"/>
    <property type="molecule type" value="Genomic_DNA"/>
</dbReference>
<gene>
    <name evidence="6" type="ORF">ElyMa_006239300</name>
</gene>
<reference evidence="6 7" key="1">
    <citation type="journal article" date="2021" name="Elife">
        <title>Chloroplast acquisition without the gene transfer in kleptoplastic sea slugs, Plakobranchus ocellatus.</title>
        <authorList>
            <person name="Maeda T."/>
            <person name="Takahashi S."/>
            <person name="Yoshida T."/>
            <person name="Shimamura S."/>
            <person name="Takaki Y."/>
            <person name="Nagai Y."/>
            <person name="Toyoda A."/>
            <person name="Suzuki Y."/>
            <person name="Arimoto A."/>
            <person name="Ishii H."/>
            <person name="Satoh N."/>
            <person name="Nishiyama T."/>
            <person name="Hasebe M."/>
            <person name="Maruyama T."/>
            <person name="Minagawa J."/>
            <person name="Obokata J."/>
            <person name="Shigenobu S."/>
        </authorList>
    </citation>
    <scope>NUCLEOTIDE SEQUENCE [LARGE SCALE GENOMIC DNA]</scope>
</reference>